<keyword evidence="1" id="KW-0472">Membrane</keyword>
<organism evidence="2">
    <name type="scientific">Mogami virus</name>
    <dbReference type="NCBI Taxonomy" id="2170597"/>
    <lineage>
        <taxon>Viruses</taxon>
        <taxon>Riboviria</taxon>
    </lineage>
</organism>
<proteinExistence type="predicted"/>
<protein>
    <submittedName>
        <fullName evidence="2">Uncharacterized protein</fullName>
    </submittedName>
</protein>
<evidence type="ECO:0000256" key="1">
    <source>
        <dbReference type="SAM" id="Phobius"/>
    </source>
</evidence>
<feature type="transmembrane region" description="Helical" evidence="1">
    <location>
        <begin position="12"/>
        <end position="36"/>
    </location>
</feature>
<reference evidence="2" key="1">
    <citation type="journal article" date="2018" name="Virus Evol.">
        <title>The virome of Drosophila suzukii, an invasive pest of soft fruit.</title>
        <authorList>
            <person name="Medd N.C."/>
            <person name="Fellous S."/>
            <person name="Waldron F.M."/>
            <person name="Xuereb A."/>
            <person name="Nakai M."/>
            <person name="Cross J.V."/>
            <person name="Obbard D.J."/>
        </authorList>
    </citation>
    <scope>NUCLEOTIDE SEQUENCE</scope>
    <source>
        <strain evidence="2">Jap1</strain>
    </source>
</reference>
<dbReference type="EMBL" id="MF893252">
    <property type="protein sequence ID" value="AWA82257.1"/>
    <property type="molecule type" value="Genomic_RNA"/>
</dbReference>
<evidence type="ECO:0000313" key="2">
    <source>
        <dbReference type="EMBL" id="AWA82257.1"/>
    </source>
</evidence>
<accession>A0A2S0S4P0</accession>
<name>A0A2S0S4P0_9VIRU</name>
<sequence length="127" mass="14323">MEVSFKTPPNLVVVSSIVWLIVSLVGSLASITSTVYTMSQSVKPLTVHDVRSQAVPSISREPTRDFDFRNWEKRLSRMEVDLNEIRFKILPAVMAKLDTIQRGLDIKPTRQSTSARVTVPTLMSDVY</sequence>
<keyword evidence="1" id="KW-0812">Transmembrane</keyword>
<keyword evidence="1" id="KW-1133">Transmembrane helix</keyword>